<dbReference type="InterPro" id="IPR036291">
    <property type="entry name" value="NAD(P)-bd_dom_sf"/>
</dbReference>
<dbReference type="CDD" id="cd05247">
    <property type="entry name" value="UDP_G4E_1_SDR_e"/>
    <property type="match status" value="1"/>
</dbReference>
<comment type="cofactor">
    <cofactor evidence="2 10">
        <name>NAD(+)</name>
        <dbReference type="ChEBI" id="CHEBI:57540"/>
    </cofactor>
</comment>
<evidence type="ECO:0000256" key="5">
    <source>
        <dbReference type="ARBA" id="ARBA00013189"/>
    </source>
</evidence>
<dbReference type="EC" id="5.1.3.2" evidence="5 10"/>
<protein>
    <recommendedName>
        <fullName evidence="6 10">UDP-glucose 4-epimerase</fullName>
        <ecNumber evidence="5 10">5.1.3.2</ecNumber>
    </recommendedName>
</protein>
<dbReference type="Gene3D" id="3.40.50.720">
    <property type="entry name" value="NAD(P)-binding Rossmann-like Domain"/>
    <property type="match status" value="1"/>
</dbReference>
<comment type="subunit">
    <text evidence="10">Homodimer.</text>
</comment>
<dbReference type="InterPro" id="IPR001509">
    <property type="entry name" value="Epimerase_deHydtase"/>
</dbReference>
<dbReference type="SUPFAM" id="SSF51735">
    <property type="entry name" value="NAD(P)-binding Rossmann-fold domains"/>
    <property type="match status" value="1"/>
</dbReference>
<evidence type="ECO:0000259" key="11">
    <source>
        <dbReference type="Pfam" id="PF01370"/>
    </source>
</evidence>
<reference evidence="12 13" key="1">
    <citation type="submission" date="2019-02" db="EMBL/GenBank/DDBJ databases">
        <title>Deep-cultivation of Planctomycetes and their phenomic and genomic characterization uncovers novel biology.</title>
        <authorList>
            <person name="Wiegand S."/>
            <person name="Jogler M."/>
            <person name="Boedeker C."/>
            <person name="Pinto D."/>
            <person name="Vollmers J."/>
            <person name="Rivas-Marin E."/>
            <person name="Kohn T."/>
            <person name="Peeters S.H."/>
            <person name="Heuer A."/>
            <person name="Rast P."/>
            <person name="Oberbeckmann S."/>
            <person name="Bunk B."/>
            <person name="Jeske O."/>
            <person name="Meyerdierks A."/>
            <person name="Storesund J.E."/>
            <person name="Kallscheuer N."/>
            <person name="Luecker S."/>
            <person name="Lage O.M."/>
            <person name="Pohl T."/>
            <person name="Merkel B.J."/>
            <person name="Hornburger P."/>
            <person name="Mueller R.-W."/>
            <person name="Bruemmer F."/>
            <person name="Labrenz M."/>
            <person name="Spormann A.M."/>
            <person name="Op Den Camp H."/>
            <person name="Overmann J."/>
            <person name="Amann R."/>
            <person name="Jetten M.S.M."/>
            <person name="Mascher T."/>
            <person name="Medema M.H."/>
            <person name="Devos D.P."/>
            <person name="Kaster A.-K."/>
            <person name="Ovreas L."/>
            <person name="Rohde M."/>
            <person name="Galperin M.Y."/>
            <person name="Jogler C."/>
        </authorList>
    </citation>
    <scope>NUCLEOTIDE SEQUENCE [LARGE SCALE GENOMIC DNA]</scope>
    <source>
        <strain evidence="12 13">V7</strain>
    </source>
</reference>
<comment type="similarity">
    <text evidence="4 10">Belongs to the NAD(P)-dependent epimerase/dehydratase family.</text>
</comment>
<keyword evidence="7 10" id="KW-0520">NAD</keyword>
<name>A0A5C6FR90_9PLAN</name>
<dbReference type="EMBL" id="SJPZ01000001">
    <property type="protein sequence ID" value="TWU65597.1"/>
    <property type="molecule type" value="Genomic_DNA"/>
</dbReference>
<evidence type="ECO:0000256" key="9">
    <source>
        <dbReference type="ARBA" id="ARBA00023277"/>
    </source>
</evidence>
<dbReference type="PANTHER" id="PTHR43725:SF53">
    <property type="entry name" value="UDP-ARABINOSE 4-EPIMERASE 1"/>
    <property type="match status" value="1"/>
</dbReference>
<evidence type="ECO:0000256" key="7">
    <source>
        <dbReference type="ARBA" id="ARBA00023027"/>
    </source>
</evidence>
<proteinExistence type="inferred from homology"/>
<evidence type="ECO:0000256" key="2">
    <source>
        <dbReference type="ARBA" id="ARBA00001911"/>
    </source>
</evidence>
<sequence>MMDGDPTRLRQVSIRGQSFSYSNEHRVESMKVLVVGGAGYIGSHAVRLLLDAGHQVVVYDNLSRGHSEAVPAGMLVEGDVADRAKLVQVMKDKQIDAVMHFAAFALVNESVNDPSLYYRNNVIAALELLEAMREADVKKIVFSSTTATYGEPDTIPIPETTPQNPINPYGFTKLVIEKALADYAAAYGFAYAALRYFNAAGARPDGTIGEDHDPESHIIPIVLQVALGQREFITIFGDDYPTPDGTCIRDYIHVDDLGDAHLKALEKLEPGKGICVNLGTGKGTSVREIVEACREVTGHPIPEKMGERRAGDPPELVADASMARQVLGWEPKYNDAKSIVETAWAWHRDHPRGYAI</sequence>
<keyword evidence="8 10" id="KW-0413">Isomerase</keyword>
<dbReference type="OrthoDB" id="258549at2"/>
<evidence type="ECO:0000313" key="13">
    <source>
        <dbReference type="Proteomes" id="UP000316476"/>
    </source>
</evidence>
<evidence type="ECO:0000256" key="8">
    <source>
        <dbReference type="ARBA" id="ARBA00023235"/>
    </source>
</evidence>
<evidence type="ECO:0000256" key="1">
    <source>
        <dbReference type="ARBA" id="ARBA00000083"/>
    </source>
</evidence>
<accession>A0A5C6FR90</accession>
<dbReference type="Pfam" id="PF01370">
    <property type="entry name" value="Epimerase"/>
    <property type="match status" value="1"/>
</dbReference>
<comment type="catalytic activity">
    <reaction evidence="1 10">
        <text>UDP-alpha-D-glucose = UDP-alpha-D-galactose</text>
        <dbReference type="Rhea" id="RHEA:22168"/>
        <dbReference type="ChEBI" id="CHEBI:58885"/>
        <dbReference type="ChEBI" id="CHEBI:66914"/>
        <dbReference type="EC" id="5.1.3.2"/>
    </reaction>
</comment>
<keyword evidence="9 10" id="KW-0119">Carbohydrate metabolism</keyword>
<evidence type="ECO:0000256" key="4">
    <source>
        <dbReference type="ARBA" id="ARBA00007637"/>
    </source>
</evidence>
<dbReference type="Proteomes" id="UP000316476">
    <property type="component" value="Unassembled WGS sequence"/>
</dbReference>
<dbReference type="PANTHER" id="PTHR43725">
    <property type="entry name" value="UDP-GLUCOSE 4-EPIMERASE"/>
    <property type="match status" value="1"/>
</dbReference>
<dbReference type="InterPro" id="IPR005886">
    <property type="entry name" value="UDP_G4E"/>
</dbReference>
<evidence type="ECO:0000256" key="10">
    <source>
        <dbReference type="RuleBase" id="RU366046"/>
    </source>
</evidence>
<evidence type="ECO:0000256" key="3">
    <source>
        <dbReference type="ARBA" id="ARBA00004947"/>
    </source>
</evidence>
<evidence type="ECO:0000256" key="6">
    <source>
        <dbReference type="ARBA" id="ARBA00018569"/>
    </source>
</evidence>
<dbReference type="UniPathway" id="UPA00214"/>
<comment type="caution">
    <text evidence="12">The sequence shown here is derived from an EMBL/GenBank/DDBJ whole genome shotgun (WGS) entry which is preliminary data.</text>
</comment>
<dbReference type="AlphaFoldDB" id="A0A5C6FR90"/>
<feature type="domain" description="NAD-dependent epimerase/dehydratase" evidence="11">
    <location>
        <begin position="32"/>
        <end position="279"/>
    </location>
</feature>
<dbReference type="Gene3D" id="3.90.25.10">
    <property type="entry name" value="UDP-galactose 4-epimerase, domain 1"/>
    <property type="match status" value="1"/>
</dbReference>
<organism evidence="12 13">
    <name type="scientific">Crateriforma conspicua</name>
    <dbReference type="NCBI Taxonomy" id="2527996"/>
    <lineage>
        <taxon>Bacteria</taxon>
        <taxon>Pseudomonadati</taxon>
        <taxon>Planctomycetota</taxon>
        <taxon>Planctomycetia</taxon>
        <taxon>Planctomycetales</taxon>
        <taxon>Planctomycetaceae</taxon>
        <taxon>Crateriforma</taxon>
    </lineage>
</organism>
<comment type="pathway">
    <text evidence="3 10">Carbohydrate metabolism; galactose metabolism.</text>
</comment>
<gene>
    <name evidence="12" type="primary">galE</name>
    <name evidence="12" type="ORF">V7x_11450</name>
</gene>
<dbReference type="NCBIfam" id="TIGR01179">
    <property type="entry name" value="galE"/>
    <property type="match status" value="1"/>
</dbReference>
<dbReference type="GO" id="GO:0033499">
    <property type="term" value="P:galactose catabolic process via UDP-galactose, Leloir pathway"/>
    <property type="evidence" value="ECO:0007669"/>
    <property type="project" value="TreeGrafter"/>
</dbReference>
<evidence type="ECO:0000313" key="12">
    <source>
        <dbReference type="EMBL" id="TWU65597.1"/>
    </source>
</evidence>
<dbReference type="GO" id="GO:0003978">
    <property type="term" value="F:UDP-glucose 4-epimerase activity"/>
    <property type="evidence" value="ECO:0007669"/>
    <property type="project" value="UniProtKB-UniRule"/>
</dbReference>